<feature type="chain" id="PRO_5016763340" evidence="7">
    <location>
        <begin position="22"/>
        <end position="260"/>
    </location>
</feature>
<dbReference type="CDD" id="cd13598">
    <property type="entry name" value="PBP2_lipoprotein_IlpA_like"/>
    <property type="match status" value="1"/>
</dbReference>
<dbReference type="InterPro" id="IPR004872">
    <property type="entry name" value="Lipoprotein_NlpA"/>
</dbReference>
<comment type="subcellular location">
    <subcellularLocation>
        <location evidence="1">Membrane</location>
        <topology evidence="1">Lipid-anchor</topology>
    </subcellularLocation>
</comment>
<dbReference type="PANTHER" id="PTHR30429:SF1">
    <property type="entry name" value="D-METHIONINE-BINDING LIPOPROTEIN METQ-RELATED"/>
    <property type="match status" value="1"/>
</dbReference>
<keyword evidence="3 7" id="KW-0732">Signal</keyword>
<proteinExistence type="inferred from homology"/>
<dbReference type="PIRSF" id="PIRSF002854">
    <property type="entry name" value="MetQ"/>
    <property type="match status" value="1"/>
</dbReference>
<keyword evidence="5" id="KW-0564">Palmitate</keyword>
<evidence type="ECO:0000256" key="3">
    <source>
        <dbReference type="ARBA" id="ARBA00022729"/>
    </source>
</evidence>
<dbReference type="RefSeq" id="WP_115218707.1">
    <property type="nucleotide sequence ID" value="NZ_UHIA01000004.1"/>
</dbReference>
<dbReference type="Gene3D" id="3.40.190.10">
    <property type="entry name" value="Periplasmic binding protein-like II"/>
    <property type="match status" value="2"/>
</dbReference>
<accession>A0A380N0I0</accession>
<dbReference type="AlphaFoldDB" id="A0A380N0I0"/>
<organism evidence="8 9">
    <name type="scientific">Suttonella indologenes</name>
    <dbReference type="NCBI Taxonomy" id="13276"/>
    <lineage>
        <taxon>Bacteria</taxon>
        <taxon>Pseudomonadati</taxon>
        <taxon>Pseudomonadota</taxon>
        <taxon>Gammaproteobacteria</taxon>
        <taxon>Cardiobacteriales</taxon>
        <taxon>Cardiobacteriaceae</taxon>
        <taxon>Suttonella</taxon>
    </lineage>
</organism>
<dbReference type="OrthoDB" id="9812878at2"/>
<dbReference type="NCBIfam" id="TIGR00363">
    <property type="entry name" value="MetQ/NlpA family lipoprotein"/>
    <property type="match status" value="1"/>
</dbReference>
<evidence type="ECO:0000313" key="8">
    <source>
        <dbReference type="EMBL" id="SUO97623.1"/>
    </source>
</evidence>
<evidence type="ECO:0000256" key="1">
    <source>
        <dbReference type="ARBA" id="ARBA00004635"/>
    </source>
</evidence>
<dbReference type="PANTHER" id="PTHR30429">
    <property type="entry name" value="D-METHIONINE-BINDING LIPOPROTEIN METQ"/>
    <property type="match status" value="1"/>
</dbReference>
<dbReference type="Pfam" id="PF03180">
    <property type="entry name" value="Lipoprotein_9"/>
    <property type="match status" value="1"/>
</dbReference>
<dbReference type="GO" id="GO:0016020">
    <property type="term" value="C:membrane"/>
    <property type="evidence" value="ECO:0007669"/>
    <property type="project" value="UniProtKB-SubCell"/>
</dbReference>
<dbReference type="Proteomes" id="UP000254575">
    <property type="component" value="Unassembled WGS sequence"/>
</dbReference>
<reference evidence="8 9" key="1">
    <citation type="submission" date="2018-06" db="EMBL/GenBank/DDBJ databases">
        <authorList>
            <consortium name="Pathogen Informatics"/>
            <person name="Doyle S."/>
        </authorList>
    </citation>
    <scope>NUCLEOTIDE SEQUENCE [LARGE SCALE GENOMIC DNA]</scope>
    <source>
        <strain evidence="8 9">NCTC10717</strain>
    </source>
</reference>
<keyword evidence="4" id="KW-0472">Membrane</keyword>
<evidence type="ECO:0000256" key="2">
    <source>
        <dbReference type="ARBA" id="ARBA00008973"/>
    </source>
</evidence>
<evidence type="ECO:0000256" key="7">
    <source>
        <dbReference type="SAM" id="SignalP"/>
    </source>
</evidence>
<keyword evidence="6 8" id="KW-0449">Lipoprotein</keyword>
<dbReference type="EMBL" id="UHIA01000004">
    <property type="protein sequence ID" value="SUO97623.1"/>
    <property type="molecule type" value="Genomic_DNA"/>
</dbReference>
<evidence type="ECO:0000256" key="6">
    <source>
        <dbReference type="ARBA" id="ARBA00023288"/>
    </source>
</evidence>
<evidence type="ECO:0000313" key="9">
    <source>
        <dbReference type="Proteomes" id="UP000254575"/>
    </source>
</evidence>
<keyword evidence="9" id="KW-1185">Reference proteome</keyword>
<gene>
    <name evidence="8" type="primary">metQ</name>
    <name evidence="8" type="ORF">NCTC10717_01541</name>
</gene>
<feature type="signal peptide" evidence="7">
    <location>
        <begin position="1"/>
        <end position="21"/>
    </location>
</feature>
<protein>
    <submittedName>
        <fullName evidence="8">D-methionine-binding lipoprotein metQ</fullName>
    </submittedName>
</protein>
<comment type="similarity">
    <text evidence="2">Belongs to the NlpA lipoprotein family.</text>
</comment>
<dbReference type="SUPFAM" id="SSF53850">
    <property type="entry name" value="Periplasmic binding protein-like II"/>
    <property type="match status" value="1"/>
</dbReference>
<name>A0A380N0I0_9GAMM</name>
<evidence type="ECO:0000256" key="4">
    <source>
        <dbReference type="ARBA" id="ARBA00023136"/>
    </source>
</evidence>
<sequence length="260" mass="28337">MKNIKHLSLAILAAISLGATAADLKVGSMGGQEADLVHTAAKVAKEKFGLDVEVVEFDDYVMPNVALAEGEIDANAFQHKPYLNAMVKDRGFKIVPVANTFIYPIGAYSEKIKDISELKDGAKIAFPNDPSNGARSLILMHNQGLIKLKDPSNLEASKLDVIENPRKFDLIDANAESLPRVLPDVDLAFINSNYAVNADLLPKRDALLVEPEDSPYMNVIAVREGDEKNENIQKFIQAYQTDEVAASAEKVFKGAAVKGW</sequence>
<evidence type="ECO:0000256" key="5">
    <source>
        <dbReference type="ARBA" id="ARBA00023139"/>
    </source>
</evidence>